<keyword evidence="3 5" id="KW-0067">ATP-binding</keyword>
<evidence type="ECO:0000313" key="5">
    <source>
        <dbReference type="EMBL" id="SHM55407.1"/>
    </source>
</evidence>
<dbReference type="InterPro" id="IPR027417">
    <property type="entry name" value="P-loop_NTPase"/>
</dbReference>
<feature type="domain" description="ABC transporter" evidence="4">
    <location>
        <begin position="21"/>
        <end position="253"/>
    </location>
</feature>
<reference evidence="6" key="1">
    <citation type="submission" date="2016-11" db="EMBL/GenBank/DDBJ databases">
        <authorList>
            <person name="Varghese N."/>
            <person name="Submissions S."/>
        </authorList>
    </citation>
    <scope>NUCLEOTIDE SEQUENCE [LARGE SCALE GENOMIC DNA]</scope>
    <source>
        <strain evidence="6">DSM 6637</strain>
    </source>
</reference>
<dbReference type="SMART" id="SM00382">
    <property type="entry name" value="AAA"/>
    <property type="match status" value="1"/>
</dbReference>
<dbReference type="EMBL" id="FRCK01000013">
    <property type="protein sequence ID" value="SHM55407.1"/>
    <property type="molecule type" value="Genomic_DNA"/>
</dbReference>
<dbReference type="InterPro" id="IPR003439">
    <property type="entry name" value="ABC_transporter-like_ATP-bd"/>
</dbReference>
<name>A0A1M7JS60_9RHOB</name>
<evidence type="ECO:0000259" key="4">
    <source>
        <dbReference type="PROSITE" id="PS50893"/>
    </source>
</evidence>
<evidence type="ECO:0000256" key="3">
    <source>
        <dbReference type="ARBA" id="ARBA00022840"/>
    </source>
</evidence>
<dbReference type="Proteomes" id="UP000184444">
    <property type="component" value="Unassembled WGS sequence"/>
</dbReference>
<dbReference type="InterPro" id="IPR003593">
    <property type="entry name" value="AAA+_ATPase"/>
</dbReference>
<dbReference type="PANTHER" id="PTHR43023">
    <property type="entry name" value="PROTEIN TRIGALACTOSYLDIACYLGLYCEROL 3, CHLOROPLASTIC"/>
    <property type="match status" value="1"/>
</dbReference>
<dbReference type="PANTHER" id="PTHR43023:SF3">
    <property type="entry name" value="PROTEIN TRIGALACTOSYLDIACYLGLYCEROL 3, CHLOROPLASTIC"/>
    <property type="match status" value="1"/>
</dbReference>
<dbReference type="AlphaFoldDB" id="A0A1M7JS60"/>
<keyword evidence="1" id="KW-0813">Transport</keyword>
<dbReference type="Gene3D" id="3.40.50.300">
    <property type="entry name" value="P-loop containing nucleotide triphosphate hydrolases"/>
    <property type="match status" value="1"/>
</dbReference>
<dbReference type="InterPro" id="IPR017871">
    <property type="entry name" value="ABC_transporter-like_CS"/>
</dbReference>
<protein>
    <submittedName>
        <fullName evidence="5">Phospholipid/cholesterol/gamma-HCH transport system ATP-binding protein</fullName>
    </submittedName>
</protein>
<keyword evidence="2" id="KW-0547">Nucleotide-binding</keyword>
<accession>A0A1M7JS60</accession>
<evidence type="ECO:0000256" key="2">
    <source>
        <dbReference type="ARBA" id="ARBA00022741"/>
    </source>
</evidence>
<dbReference type="PROSITE" id="PS00211">
    <property type="entry name" value="ABC_TRANSPORTER_1"/>
    <property type="match status" value="1"/>
</dbReference>
<dbReference type="STRING" id="53463.SAMN05444389_11355"/>
<sequence>MSAAPQTRHAPRHAPDTPPVIEIRRLAKSFGANKVLDGVDLSLARGESLVVIGGSGSGKSVLLRLVLGLEAADRGEVLLHGAPADARLRARFMQDFGMLFQSGALFDSLPVWRNVGFRLLREMPAAKARERAIASLSRVGLGPEVADRMPADLSGGMRKRVALARAIATDPAVLFFDEPTAGLDPQRATAISELIRGIVTQTGATAITITHDMRSVRTIADRVALLDRGRIRWQGPVTAPAGGLDSDPDPVLRAFVEGRPLDPGA</sequence>
<dbReference type="GO" id="GO:0005524">
    <property type="term" value="F:ATP binding"/>
    <property type="evidence" value="ECO:0007669"/>
    <property type="project" value="UniProtKB-KW"/>
</dbReference>
<gene>
    <name evidence="5" type="ORF">SAMN05444389_11355</name>
</gene>
<proteinExistence type="predicted"/>
<dbReference type="Pfam" id="PF00005">
    <property type="entry name" value="ABC_tran"/>
    <property type="match status" value="1"/>
</dbReference>
<dbReference type="SUPFAM" id="SSF52540">
    <property type="entry name" value="P-loop containing nucleoside triphosphate hydrolases"/>
    <property type="match status" value="1"/>
</dbReference>
<keyword evidence="6" id="KW-1185">Reference proteome</keyword>
<dbReference type="GO" id="GO:0016887">
    <property type="term" value="F:ATP hydrolysis activity"/>
    <property type="evidence" value="ECO:0007669"/>
    <property type="project" value="InterPro"/>
</dbReference>
<dbReference type="PROSITE" id="PS50893">
    <property type="entry name" value="ABC_TRANSPORTER_2"/>
    <property type="match status" value="1"/>
</dbReference>
<evidence type="ECO:0000313" key="6">
    <source>
        <dbReference type="Proteomes" id="UP000184444"/>
    </source>
</evidence>
<organism evidence="5 6">
    <name type="scientific">Paracoccus solventivorans</name>
    <dbReference type="NCBI Taxonomy" id="53463"/>
    <lineage>
        <taxon>Bacteria</taxon>
        <taxon>Pseudomonadati</taxon>
        <taxon>Pseudomonadota</taxon>
        <taxon>Alphaproteobacteria</taxon>
        <taxon>Rhodobacterales</taxon>
        <taxon>Paracoccaceae</taxon>
        <taxon>Paracoccus</taxon>
    </lineage>
</organism>
<evidence type="ECO:0000256" key="1">
    <source>
        <dbReference type="ARBA" id="ARBA00022448"/>
    </source>
</evidence>